<dbReference type="AlphaFoldDB" id="A0A7W6K1N5"/>
<reference evidence="1 2" key="1">
    <citation type="submission" date="2020-08" db="EMBL/GenBank/DDBJ databases">
        <title>Genomic Encyclopedia of Type Strains, Phase IV (KMG-IV): sequencing the most valuable type-strain genomes for metagenomic binning, comparative biology and taxonomic classification.</title>
        <authorList>
            <person name="Goeker M."/>
        </authorList>
    </citation>
    <scope>NUCLEOTIDE SEQUENCE [LARGE SCALE GENOMIC DNA]</scope>
    <source>
        <strain evidence="1 2">DSM 26385</strain>
    </source>
</reference>
<protein>
    <submittedName>
        <fullName evidence="1">Uncharacterized protein</fullName>
    </submittedName>
</protein>
<dbReference type="InterPro" id="IPR045720">
    <property type="entry name" value="DUF6074"/>
</dbReference>
<accession>A0A7W6K1N5</accession>
<dbReference type="RefSeq" id="WP_183792194.1">
    <property type="nucleotide sequence ID" value="NZ_JACIDU010000007.1"/>
</dbReference>
<gene>
    <name evidence="1" type="ORF">GGQ66_002113</name>
</gene>
<evidence type="ECO:0000313" key="2">
    <source>
        <dbReference type="Proteomes" id="UP000584824"/>
    </source>
</evidence>
<dbReference type="Pfam" id="PF19551">
    <property type="entry name" value="DUF6074"/>
    <property type="match status" value="1"/>
</dbReference>
<sequence length="89" mass="10029">MTSLVIPFPIERQAALIDETVRVLRRKEGIAADRFWRLTCRRLLARLQVQGFSEQVAEAEIRAFVCAVTDGLEQCERRSIANDNPNGAA</sequence>
<name>A0A7W6K1N5_9HYPH</name>
<keyword evidence="2" id="KW-1185">Reference proteome</keyword>
<proteinExistence type="predicted"/>
<evidence type="ECO:0000313" key="1">
    <source>
        <dbReference type="EMBL" id="MBB4103555.1"/>
    </source>
</evidence>
<dbReference type="EMBL" id="JACIDU010000007">
    <property type="protein sequence ID" value="MBB4103555.1"/>
    <property type="molecule type" value="Genomic_DNA"/>
</dbReference>
<dbReference type="Proteomes" id="UP000584824">
    <property type="component" value="Unassembled WGS sequence"/>
</dbReference>
<comment type="caution">
    <text evidence="1">The sequence shown here is derived from an EMBL/GenBank/DDBJ whole genome shotgun (WGS) entry which is preliminary data.</text>
</comment>
<organism evidence="1 2">
    <name type="scientific">Allorhizobium borbori</name>
    <dbReference type="NCBI Taxonomy" id="485907"/>
    <lineage>
        <taxon>Bacteria</taxon>
        <taxon>Pseudomonadati</taxon>
        <taxon>Pseudomonadota</taxon>
        <taxon>Alphaproteobacteria</taxon>
        <taxon>Hyphomicrobiales</taxon>
        <taxon>Rhizobiaceae</taxon>
        <taxon>Rhizobium/Agrobacterium group</taxon>
        <taxon>Allorhizobium</taxon>
    </lineage>
</organism>